<evidence type="ECO:0000313" key="2">
    <source>
        <dbReference type="EMBL" id="KAK9910948.1"/>
    </source>
</evidence>
<organism evidence="2 3">
    <name type="scientific">Rubus argutus</name>
    <name type="common">Southern blackberry</name>
    <dbReference type="NCBI Taxonomy" id="59490"/>
    <lineage>
        <taxon>Eukaryota</taxon>
        <taxon>Viridiplantae</taxon>
        <taxon>Streptophyta</taxon>
        <taxon>Embryophyta</taxon>
        <taxon>Tracheophyta</taxon>
        <taxon>Spermatophyta</taxon>
        <taxon>Magnoliopsida</taxon>
        <taxon>eudicotyledons</taxon>
        <taxon>Gunneridae</taxon>
        <taxon>Pentapetalae</taxon>
        <taxon>rosids</taxon>
        <taxon>fabids</taxon>
        <taxon>Rosales</taxon>
        <taxon>Rosaceae</taxon>
        <taxon>Rosoideae</taxon>
        <taxon>Rosoideae incertae sedis</taxon>
        <taxon>Rubus</taxon>
    </lineage>
</organism>
<protein>
    <submittedName>
        <fullName evidence="2">Uncharacterized protein</fullName>
    </submittedName>
</protein>
<name>A0AAW1VRI6_RUBAR</name>
<keyword evidence="3" id="KW-1185">Reference proteome</keyword>
<sequence length="91" mass="10092">MILQTFGSNGGTSFPHLEGEILSENLKDGGFRARALIVVAGGLQVIGDGMQQQGRRREAELELDYRREEETAAQVRTGSEGSEMELRRRID</sequence>
<evidence type="ECO:0000313" key="3">
    <source>
        <dbReference type="Proteomes" id="UP001457282"/>
    </source>
</evidence>
<dbReference type="AlphaFoldDB" id="A0AAW1VRI6"/>
<comment type="caution">
    <text evidence="2">The sequence shown here is derived from an EMBL/GenBank/DDBJ whole genome shotgun (WGS) entry which is preliminary data.</text>
</comment>
<feature type="region of interest" description="Disordered" evidence="1">
    <location>
        <begin position="69"/>
        <end position="91"/>
    </location>
</feature>
<dbReference type="Proteomes" id="UP001457282">
    <property type="component" value="Unassembled WGS sequence"/>
</dbReference>
<reference evidence="2 3" key="1">
    <citation type="journal article" date="2023" name="G3 (Bethesda)">
        <title>A chromosome-length genome assembly and annotation of blackberry (Rubus argutus, cv. 'Hillquist').</title>
        <authorList>
            <person name="Bruna T."/>
            <person name="Aryal R."/>
            <person name="Dudchenko O."/>
            <person name="Sargent D.J."/>
            <person name="Mead D."/>
            <person name="Buti M."/>
            <person name="Cavallini A."/>
            <person name="Hytonen T."/>
            <person name="Andres J."/>
            <person name="Pham M."/>
            <person name="Weisz D."/>
            <person name="Mascagni F."/>
            <person name="Usai G."/>
            <person name="Natali L."/>
            <person name="Bassil N."/>
            <person name="Fernandez G.E."/>
            <person name="Lomsadze A."/>
            <person name="Armour M."/>
            <person name="Olukolu B."/>
            <person name="Poorten T."/>
            <person name="Britton C."/>
            <person name="Davik J."/>
            <person name="Ashrafi H."/>
            <person name="Aiden E.L."/>
            <person name="Borodovsky M."/>
            <person name="Worthington M."/>
        </authorList>
    </citation>
    <scope>NUCLEOTIDE SEQUENCE [LARGE SCALE GENOMIC DNA]</scope>
    <source>
        <strain evidence="2">PI 553951</strain>
    </source>
</reference>
<proteinExistence type="predicted"/>
<gene>
    <name evidence="2" type="ORF">M0R45_034882</name>
</gene>
<dbReference type="EMBL" id="JBEDUW010000007">
    <property type="protein sequence ID" value="KAK9910948.1"/>
    <property type="molecule type" value="Genomic_DNA"/>
</dbReference>
<evidence type="ECO:0000256" key="1">
    <source>
        <dbReference type="SAM" id="MobiDB-lite"/>
    </source>
</evidence>
<accession>A0AAW1VRI6</accession>